<sequence>MKKSVLFFDIDGTILSEITHEIPHSAMEALACARKQGHLLFINTGRTVCSIPPELRRFPFDGYLCGCGTYLLYGSEVLLAHPLPKKRGREIIQKMIECNIAGVAEGTEDNYLPERVSRFEPLESTRRYFHRAGIGQEQYMETGDFVYDKLFVYADEKSRKKEFFDFISEDMEILGRGKYAYEVIQKGYSKATACEYILKKFQIDIDNAYVFGDSSNDLAMFEYARHAVAMGVHDTVLQKHTEFVTKKVEDDGIYYALKHYGLI</sequence>
<dbReference type="PANTHER" id="PTHR10000">
    <property type="entry name" value="PHOSPHOSERINE PHOSPHATASE"/>
    <property type="match status" value="1"/>
</dbReference>
<dbReference type="EMBL" id="JACOPF010000001">
    <property type="protein sequence ID" value="MBC5688645.1"/>
    <property type="molecule type" value="Genomic_DNA"/>
</dbReference>
<reference evidence="1" key="1">
    <citation type="submission" date="2020-08" db="EMBL/GenBank/DDBJ databases">
        <title>Genome public.</title>
        <authorList>
            <person name="Liu C."/>
            <person name="Sun Q."/>
        </authorList>
    </citation>
    <scope>NUCLEOTIDE SEQUENCE</scope>
    <source>
        <strain evidence="1">NSJ-55</strain>
    </source>
</reference>
<evidence type="ECO:0000313" key="1">
    <source>
        <dbReference type="EMBL" id="MBC5688645.1"/>
    </source>
</evidence>
<dbReference type="InterPro" id="IPR036412">
    <property type="entry name" value="HAD-like_sf"/>
</dbReference>
<dbReference type="SFLD" id="SFLDS00003">
    <property type="entry name" value="Haloacid_Dehalogenase"/>
    <property type="match status" value="1"/>
</dbReference>
<dbReference type="GO" id="GO:0005829">
    <property type="term" value="C:cytosol"/>
    <property type="evidence" value="ECO:0007669"/>
    <property type="project" value="TreeGrafter"/>
</dbReference>
<comment type="caution">
    <text evidence="1">The sequence shown here is derived from an EMBL/GenBank/DDBJ whole genome shotgun (WGS) entry which is preliminary data.</text>
</comment>
<dbReference type="AlphaFoldDB" id="A0A923LH47"/>
<organism evidence="1 2">
    <name type="scientific">Mediterraneibacter hominis</name>
    <dbReference type="NCBI Taxonomy" id="2763054"/>
    <lineage>
        <taxon>Bacteria</taxon>
        <taxon>Bacillati</taxon>
        <taxon>Bacillota</taxon>
        <taxon>Clostridia</taxon>
        <taxon>Lachnospirales</taxon>
        <taxon>Lachnospiraceae</taxon>
        <taxon>Mediterraneibacter</taxon>
    </lineage>
</organism>
<keyword evidence="2" id="KW-1185">Reference proteome</keyword>
<dbReference type="SUPFAM" id="SSF56784">
    <property type="entry name" value="HAD-like"/>
    <property type="match status" value="1"/>
</dbReference>
<dbReference type="Gene3D" id="3.40.50.1000">
    <property type="entry name" value="HAD superfamily/HAD-like"/>
    <property type="match status" value="1"/>
</dbReference>
<name>A0A923LH47_9FIRM</name>
<dbReference type="Pfam" id="PF08282">
    <property type="entry name" value="Hydrolase_3"/>
    <property type="match status" value="1"/>
</dbReference>
<dbReference type="InterPro" id="IPR023214">
    <property type="entry name" value="HAD_sf"/>
</dbReference>
<evidence type="ECO:0000313" key="2">
    <source>
        <dbReference type="Proteomes" id="UP000652477"/>
    </source>
</evidence>
<dbReference type="NCBIfam" id="TIGR00099">
    <property type="entry name" value="Cof-subfamily"/>
    <property type="match status" value="1"/>
</dbReference>
<dbReference type="InterPro" id="IPR006379">
    <property type="entry name" value="HAD-SF_hydro_IIB"/>
</dbReference>
<gene>
    <name evidence="1" type="ORF">H8S37_06835</name>
</gene>
<dbReference type="Gene3D" id="3.30.1240.10">
    <property type="match status" value="1"/>
</dbReference>
<dbReference type="Proteomes" id="UP000652477">
    <property type="component" value="Unassembled WGS sequence"/>
</dbReference>
<dbReference type="PANTHER" id="PTHR10000:SF25">
    <property type="entry name" value="PHOSPHATASE YKRA-RELATED"/>
    <property type="match status" value="1"/>
</dbReference>
<protein>
    <submittedName>
        <fullName evidence="1">HAD family phosphatase</fullName>
    </submittedName>
</protein>
<dbReference type="GO" id="GO:0000287">
    <property type="term" value="F:magnesium ion binding"/>
    <property type="evidence" value="ECO:0007669"/>
    <property type="project" value="TreeGrafter"/>
</dbReference>
<accession>A0A923LH47</accession>
<dbReference type="SFLD" id="SFLDG01140">
    <property type="entry name" value="C2.B:_Phosphomannomutase_and_P"/>
    <property type="match status" value="1"/>
</dbReference>
<dbReference type="InterPro" id="IPR000150">
    <property type="entry name" value="Cof"/>
</dbReference>
<dbReference type="PROSITE" id="PS01228">
    <property type="entry name" value="COF_1"/>
    <property type="match status" value="1"/>
</dbReference>
<dbReference type="GO" id="GO:0016791">
    <property type="term" value="F:phosphatase activity"/>
    <property type="evidence" value="ECO:0007669"/>
    <property type="project" value="TreeGrafter"/>
</dbReference>
<dbReference type="RefSeq" id="WP_186875248.1">
    <property type="nucleotide sequence ID" value="NZ_JACOPF010000001.1"/>
</dbReference>
<proteinExistence type="predicted"/>
<dbReference type="NCBIfam" id="TIGR01484">
    <property type="entry name" value="HAD-SF-IIB"/>
    <property type="match status" value="1"/>
</dbReference>